<gene>
    <name evidence="1" type="ORF">GCM10022254_50120</name>
</gene>
<keyword evidence="2" id="KW-1185">Reference proteome</keyword>
<dbReference type="RefSeq" id="WP_344900742.1">
    <property type="nucleotide sequence ID" value="NZ_BAABAS010000018.1"/>
</dbReference>
<organism evidence="1 2">
    <name type="scientific">Actinomadura meridiana</name>
    <dbReference type="NCBI Taxonomy" id="559626"/>
    <lineage>
        <taxon>Bacteria</taxon>
        <taxon>Bacillati</taxon>
        <taxon>Actinomycetota</taxon>
        <taxon>Actinomycetes</taxon>
        <taxon>Streptosporangiales</taxon>
        <taxon>Thermomonosporaceae</taxon>
        <taxon>Actinomadura</taxon>
    </lineage>
</organism>
<comment type="caution">
    <text evidence="1">The sequence shown here is derived from an EMBL/GenBank/DDBJ whole genome shotgun (WGS) entry which is preliminary data.</text>
</comment>
<reference evidence="2" key="1">
    <citation type="journal article" date="2019" name="Int. J. Syst. Evol. Microbiol.">
        <title>The Global Catalogue of Microorganisms (GCM) 10K type strain sequencing project: providing services to taxonomists for standard genome sequencing and annotation.</title>
        <authorList>
            <consortium name="The Broad Institute Genomics Platform"/>
            <consortium name="The Broad Institute Genome Sequencing Center for Infectious Disease"/>
            <person name="Wu L."/>
            <person name="Ma J."/>
        </authorList>
    </citation>
    <scope>NUCLEOTIDE SEQUENCE [LARGE SCALE GENOMIC DNA]</scope>
    <source>
        <strain evidence="2">JCM 17440</strain>
    </source>
</reference>
<sequence>MTTDDERERLAQDLLRLGLPELVDVLRRVLPAHAEEDTAMPSVLILAEISLPLDGDSSLTEPPFIEAVAWPDRDDYDGGFGSDLGLYEQGRCAGCELDVISSAKRAFCPVCGAVCHLT</sequence>
<dbReference type="Proteomes" id="UP001501710">
    <property type="component" value="Unassembled WGS sequence"/>
</dbReference>
<name>A0ABP8CCM5_9ACTN</name>
<dbReference type="EMBL" id="BAABAS010000018">
    <property type="protein sequence ID" value="GAA4237606.1"/>
    <property type="molecule type" value="Genomic_DNA"/>
</dbReference>
<proteinExistence type="predicted"/>
<evidence type="ECO:0000313" key="2">
    <source>
        <dbReference type="Proteomes" id="UP001501710"/>
    </source>
</evidence>
<protein>
    <submittedName>
        <fullName evidence="1">Uncharacterized protein</fullName>
    </submittedName>
</protein>
<evidence type="ECO:0000313" key="1">
    <source>
        <dbReference type="EMBL" id="GAA4237606.1"/>
    </source>
</evidence>
<accession>A0ABP8CCM5</accession>